<dbReference type="Proteomes" id="UP000052268">
    <property type="component" value="Unassembled WGS sequence"/>
</dbReference>
<dbReference type="InterPro" id="IPR014710">
    <property type="entry name" value="RmlC-like_jellyroll"/>
</dbReference>
<name>A0A0J7XJR7_9SPHN</name>
<dbReference type="RefSeq" id="WP_059153068.1">
    <property type="nucleotide sequence ID" value="NZ_KQ130457.1"/>
</dbReference>
<protein>
    <recommendedName>
        <fullName evidence="3">Cupin 2 conserved barrel domain-containing protein</fullName>
    </recommendedName>
</protein>
<dbReference type="PATRIC" id="fig|1114963.3.peg.4082"/>
<dbReference type="Gene3D" id="2.60.120.10">
    <property type="entry name" value="Jelly Rolls"/>
    <property type="match status" value="1"/>
</dbReference>
<gene>
    <name evidence="1" type="ORF">V474_02320</name>
</gene>
<organism evidence="1 2">
    <name type="scientific">Novosphingobium barchaimii LL02</name>
    <dbReference type="NCBI Taxonomy" id="1114963"/>
    <lineage>
        <taxon>Bacteria</taxon>
        <taxon>Pseudomonadati</taxon>
        <taxon>Pseudomonadota</taxon>
        <taxon>Alphaproteobacteria</taxon>
        <taxon>Sphingomonadales</taxon>
        <taxon>Sphingomonadaceae</taxon>
        <taxon>Novosphingobium</taxon>
    </lineage>
</organism>
<dbReference type="EMBL" id="JACU01000010">
    <property type="protein sequence ID" value="KMS51899.1"/>
    <property type="molecule type" value="Genomic_DNA"/>
</dbReference>
<dbReference type="AlphaFoldDB" id="A0A0J7XJR7"/>
<dbReference type="SUPFAM" id="SSF51182">
    <property type="entry name" value="RmlC-like cupins"/>
    <property type="match status" value="1"/>
</dbReference>
<reference evidence="1 2" key="1">
    <citation type="journal article" date="2015" name="G3 (Bethesda)">
        <title>Insights into Ongoing Evolution of the Hexachlorocyclohexane Catabolic Pathway from Comparative Genomics of Ten Sphingomonadaceae Strains.</title>
        <authorList>
            <person name="Pearce S.L."/>
            <person name="Oakeshott J.G."/>
            <person name="Pandey G."/>
        </authorList>
    </citation>
    <scope>NUCLEOTIDE SEQUENCE [LARGE SCALE GENOMIC DNA]</scope>
    <source>
        <strain evidence="1 2">LL02</strain>
    </source>
</reference>
<dbReference type="InterPro" id="IPR011051">
    <property type="entry name" value="RmlC_Cupin_sf"/>
</dbReference>
<dbReference type="OrthoDB" id="7618523at2"/>
<evidence type="ECO:0000313" key="1">
    <source>
        <dbReference type="EMBL" id="KMS51899.1"/>
    </source>
</evidence>
<evidence type="ECO:0000313" key="2">
    <source>
        <dbReference type="Proteomes" id="UP000052268"/>
    </source>
</evidence>
<comment type="caution">
    <text evidence="1">The sequence shown here is derived from an EMBL/GenBank/DDBJ whole genome shotgun (WGS) entry which is preliminary data.</text>
</comment>
<accession>A0A0J7XJR7</accession>
<proteinExistence type="predicted"/>
<evidence type="ECO:0008006" key="3">
    <source>
        <dbReference type="Google" id="ProtNLM"/>
    </source>
</evidence>
<keyword evidence="2" id="KW-1185">Reference proteome</keyword>
<sequence length="162" mass="18006">MIQDKKFHIFRADNMAKLAEADIMTMVPPTKGIEEMMACVDAGLPDGTASQVIFSGFGLSLVRVWFKKHFPLPLHSHDADCVYYIIAGGVKLGTEELGPGDGFFIPAGVPYTYRPGAQGVELIEVRNSARFDYRERSTAAFWKKALKTVQENHSDWVQPAAR</sequence>